<dbReference type="GO" id="GO:0033735">
    <property type="term" value="F:aspartate dehydrogenase [NAD(P)+] activity"/>
    <property type="evidence" value="ECO:0007669"/>
    <property type="project" value="UniProtKB-EC"/>
</dbReference>
<organism evidence="4 5">
    <name type="scientific">Sporomusa termitida</name>
    <dbReference type="NCBI Taxonomy" id="2377"/>
    <lineage>
        <taxon>Bacteria</taxon>
        <taxon>Bacillati</taxon>
        <taxon>Bacillota</taxon>
        <taxon>Negativicutes</taxon>
        <taxon>Selenomonadales</taxon>
        <taxon>Sporomusaceae</taxon>
        <taxon>Sporomusa</taxon>
    </lineage>
</organism>
<dbReference type="PANTHER" id="PTHR31873:SF6">
    <property type="entry name" value="ASPARTATE DEHYDROGENASE DOMAIN-CONTAINING PROTEIN"/>
    <property type="match status" value="1"/>
</dbReference>
<dbReference type="SUPFAM" id="SSF51735">
    <property type="entry name" value="NAD(P)-binding Rossmann-fold domains"/>
    <property type="match status" value="1"/>
</dbReference>
<reference evidence="4 5" key="1">
    <citation type="submission" date="2019-02" db="EMBL/GenBank/DDBJ databases">
        <title>Closed genome of Sporomusa termitida DSM 4440.</title>
        <authorList>
            <person name="Poehlein A."/>
            <person name="Daniel R."/>
        </authorList>
    </citation>
    <scope>NUCLEOTIDE SEQUENCE [LARGE SCALE GENOMIC DNA]</scope>
    <source>
        <strain evidence="4 5">DSM 4440</strain>
    </source>
</reference>
<dbReference type="InterPro" id="IPR002811">
    <property type="entry name" value="Asp_DH"/>
</dbReference>
<feature type="domain" description="Aspartate dehydrogenase" evidence="2">
    <location>
        <begin position="155"/>
        <end position="237"/>
    </location>
</feature>
<accession>A0A517DR27</accession>
<dbReference type="GO" id="GO:0050661">
    <property type="term" value="F:NADP binding"/>
    <property type="evidence" value="ECO:0007669"/>
    <property type="project" value="InterPro"/>
</dbReference>
<dbReference type="InterPro" id="IPR036291">
    <property type="entry name" value="NAD(P)-bd_dom_sf"/>
</dbReference>
<dbReference type="PANTHER" id="PTHR31873">
    <property type="entry name" value="L-ASPARTATE DEHYDROGENASE-RELATED"/>
    <property type="match status" value="1"/>
</dbReference>
<feature type="domain" description="Aspartate/homoserine dehydrogenase NAD-binding" evidence="3">
    <location>
        <begin position="9"/>
        <end position="117"/>
    </location>
</feature>
<dbReference type="InterPro" id="IPR005106">
    <property type="entry name" value="Asp/hSer_DH_NAD-bd"/>
</dbReference>
<evidence type="ECO:0000313" key="5">
    <source>
        <dbReference type="Proteomes" id="UP000320776"/>
    </source>
</evidence>
<dbReference type="Pfam" id="PF01958">
    <property type="entry name" value="Asp_DH_C"/>
    <property type="match status" value="1"/>
</dbReference>
<evidence type="ECO:0000259" key="3">
    <source>
        <dbReference type="Pfam" id="PF03447"/>
    </source>
</evidence>
<protein>
    <submittedName>
        <fullName evidence="4">L-aspartate dehydrogenase</fullName>
        <ecNumber evidence="4">1.4.1.21</ecNumber>
    </submittedName>
</protein>
<sequence length="253" mass="27412">MKKKVGIIGYGTIGKHVFEKLSQDEVEFAFVLERMAIADNKNGHLFTDSTEEIVRKCAAGVDLVIETATSQAVIELAPTILKVADMVVFSATAFADQEFLHQIKQICQTSGHNLYIPHGAILGLDGIFDGKDVLQAVSVTTTKRPENLGRTDTCRTILYEGSTRNVCKLYPRNVNVHAAIALAGLGFDKTQSKIISDPDSPGNTHSIEIKAQGCSFKIEVLSEPISGVTGAYTPVSAYSSIRRVLFNQGLVII</sequence>
<dbReference type="SUPFAM" id="SSF55347">
    <property type="entry name" value="Glyceraldehyde-3-phosphate dehydrogenase-like, C-terminal domain"/>
    <property type="match status" value="1"/>
</dbReference>
<dbReference type="RefSeq" id="WP_170233161.1">
    <property type="nucleotide sequence ID" value="NZ_CP036259.1"/>
</dbReference>
<evidence type="ECO:0000259" key="2">
    <source>
        <dbReference type="Pfam" id="PF01958"/>
    </source>
</evidence>
<dbReference type="Gene3D" id="3.40.50.720">
    <property type="entry name" value="NAD(P)-binding Rossmann-like Domain"/>
    <property type="match status" value="1"/>
</dbReference>
<gene>
    <name evidence="4" type="primary">nadX</name>
    <name evidence="4" type="ORF">SPTER_11050</name>
</gene>
<dbReference type="Proteomes" id="UP000320776">
    <property type="component" value="Chromosome"/>
</dbReference>
<evidence type="ECO:0000313" key="4">
    <source>
        <dbReference type="EMBL" id="QDR79805.1"/>
    </source>
</evidence>
<name>A0A517DR27_9FIRM</name>
<evidence type="ECO:0000256" key="1">
    <source>
        <dbReference type="ARBA" id="ARBA00008331"/>
    </source>
</evidence>
<dbReference type="Gene3D" id="3.30.360.10">
    <property type="entry name" value="Dihydrodipicolinate Reductase, domain 2"/>
    <property type="match status" value="1"/>
</dbReference>
<comment type="similarity">
    <text evidence="1">Belongs to the L-aspartate dehydrogenase family.</text>
</comment>
<dbReference type="AlphaFoldDB" id="A0A517DR27"/>
<dbReference type="EC" id="1.4.1.21" evidence="4"/>
<dbReference type="KEGG" id="sted:SPTER_11050"/>
<dbReference type="InterPro" id="IPR011182">
    <property type="entry name" value="L-Asp_DH"/>
</dbReference>
<dbReference type="Pfam" id="PF03447">
    <property type="entry name" value="NAD_binding_3"/>
    <property type="match status" value="1"/>
</dbReference>
<keyword evidence="5" id="KW-1185">Reference proteome</keyword>
<proteinExistence type="inferred from homology"/>
<keyword evidence="4" id="KW-0560">Oxidoreductase</keyword>
<dbReference type="EMBL" id="CP036259">
    <property type="protein sequence ID" value="QDR79805.1"/>
    <property type="molecule type" value="Genomic_DNA"/>
</dbReference>
<dbReference type="GO" id="GO:0009435">
    <property type="term" value="P:NAD+ biosynthetic process"/>
    <property type="evidence" value="ECO:0007669"/>
    <property type="project" value="InterPro"/>
</dbReference>
<dbReference type="PIRSF" id="PIRSF005227">
    <property type="entry name" value="Asp_dh_NAD_syn"/>
    <property type="match status" value="1"/>
</dbReference>